<evidence type="ECO:0000313" key="1">
    <source>
        <dbReference type="EMBL" id="MBP3192243.1"/>
    </source>
</evidence>
<dbReference type="AlphaFoldDB" id="A0A8J7RLB3"/>
<evidence type="ECO:0000313" key="2">
    <source>
        <dbReference type="Proteomes" id="UP000673975"/>
    </source>
</evidence>
<comment type="caution">
    <text evidence="1">The sequence shown here is derived from an EMBL/GenBank/DDBJ whole genome shotgun (WGS) entry which is preliminary data.</text>
</comment>
<reference evidence="1" key="1">
    <citation type="submission" date="2021-02" db="EMBL/GenBank/DDBJ databases">
        <title>Natronogracilivirga saccharolytica gen. nov. sp. nov. a new anaerobic, haloalkiliphilic carbohydrate-fermenting bacterium from soda lake and proposing of Cyclonatronumiaceae fam. nov. in the phylum Balneolaeota.</title>
        <authorList>
            <person name="Zhilina T.N."/>
            <person name="Sorokin D.Y."/>
            <person name="Zavarzina D.G."/>
            <person name="Toshchakov S.V."/>
            <person name="Kublanov I.V."/>
        </authorList>
    </citation>
    <scope>NUCLEOTIDE SEQUENCE</scope>
    <source>
        <strain evidence="1">Z-1702</strain>
    </source>
</reference>
<name>A0A8J7RLB3_9BACT</name>
<dbReference type="Proteomes" id="UP000673975">
    <property type="component" value="Unassembled WGS sequence"/>
</dbReference>
<gene>
    <name evidence="1" type="ORF">NATSA_06185</name>
</gene>
<proteinExistence type="predicted"/>
<accession>A0A8J7RLB3</accession>
<evidence type="ECO:0008006" key="3">
    <source>
        <dbReference type="Google" id="ProtNLM"/>
    </source>
</evidence>
<protein>
    <recommendedName>
        <fullName evidence="3">DUF432 domain-containing protein</fullName>
    </recommendedName>
</protein>
<organism evidence="1 2">
    <name type="scientific">Natronogracilivirga saccharolytica</name>
    <dbReference type="NCBI Taxonomy" id="2812953"/>
    <lineage>
        <taxon>Bacteria</taxon>
        <taxon>Pseudomonadati</taxon>
        <taxon>Balneolota</taxon>
        <taxon>Balneolia</taxon>
        <taxon>Balneolales</taxon>
        <taxon>Cyclonatronaceae</taxon>
        <taxon>Natronogracilivirga</taxon>
    </lineage>
</organism>
<sequence>MSGNPWSEIILKDDEISAHRIGPLTVYLKKVLNELWIGSARDDKNDGDPLPLPEKPDWNRLALPEEFSTFSLTPVFPDRPVVADSEFHYRILKNSGARIYTRIPAFVRIVPADKPDLVLAEIPTVILSETWFGIFTEGELSYALSTTARRKLVQEMYEPHMVICPVQIENKSDEDLRFEKLCLRVERLSVYINDGVLWADETSVMYNGREINSDVKTTGTIPPEAGGGAIITSPRETVKSTVATRTFKLLKELHFPGF</sequence>
<dbReference type="EMBL" id="JAFIDN010000003">
    <property type="protein sequence ID" value="MBP3192243.1"/>
    <property type="molecule type" value="Genomic_DNA"/>
</dbReference>
<dbReference type="RefSeq" id="WP_210511133.1">
    <property type="nucleotide sequence ID" value="NZ_JAFIDN010000003.1"/>
</dbReference>
<keyword evidence="2" id="KW-1185">Reference proteome</keyword>